<dbReference type="InterPro" id="IPR005122">
    <property type="entry name" value="Uracil-DNA_glycosylase-like"/>
</dbReference>
<dbReference type="InterPro" id="IPR036895">
    <property type="entry name" value="Uracil-DNA_glycosylase-like_sf"/>
</dbReference>
<keyword evidence="6" id="KW-0234">DNA repair</keyword>
<keyword evidence="4" id="KW-0227">DNA damage</keyword>
<proteinExistence type="predicted"/>
<comment type="caution">
    <text evidence="9">The sequence shown here is derived from an EMBL/GenBank/DDBJ whole genome shotgun (WGS) entry which is preliminary data.</text>
</comment>
<evidence type="ECO:0000313" key="8">
    <source>
        <dbReference type="EMBL" id="MDN7078639.1"/>
    </source>
</evidence>
<dbReference type="EC" id="3.2.2.27" evidence="3"/>
<dbReference type="Gene3D" id="3.40.470.10">
    <property type="entry name" value="Uracil-DNA glycosylase-like domain"/>
    <property type="match status" value="1"/>
</dbReference>
<dbReference type="EMBL" id="NTUS01000034">
    <property type="protein sequence ID" value="PFB07550.1"/>
    <property type="molecule type" value="Genomic_DNA"/>
</dbReference>
<dbReference type="GO" id="GO:0004844">
    <property type="term" value="F:uracil DNA N-glycosylase activity"/>
    <property type="evidence" value="ECO:0007669"/>
    <property type="project" value="UniProtKB-EC"/>
</dbReference>
<dbReference type="PANTHER" id="PTHR11264:SF8">
    <property type="entry name" value="URACIL-DNA GLYCOSYLASE-LIKE DOMAIN-CONTAINING PROTEIN"/>
    <property type="match status" value="1"/>
</dbReference>
<evidence type="ECO:0000256" key="6">
    <source>
        <dbReference type="ARBA" id="ARBA00023204"/>
    </source>
</evidence>
<dbReference type="EMBL" id="VIGY01000019">
    <property type="protein sequence ID" value="MDN7078639.1"/>
    <property type="molecule type" value="Genomic_DNA"/>
</dbReference>
<organism evidence="9 10">
    <name type="scientific">Bacillus thuringiensis</name>
    <dbReference type="NCBI Taxonomy" id="1428"/>
    <lineage>
        <taxon>Bacteria</taxon>
        <taxon>Bacillati</taxon>
        <taxon>Bacillota</taxon>
        <taxon>Bacilli</taxon>
        <taxon>Bacillales</taxon>
        <taxon>Bacillaceae</taxon>
        <taxon>Bacillus</taxon>
        <taxon>Bacillus cereus group</taxon>
    </lineage>
</organism>
<dbReference type="Pfam" id="PF03167">
    <property type="entry name" value="UDG"/>
    <property type="match status" value="1"/>
</dbReference>
<evidence type="ECO:0000256" key="1">
    <source>
        <dbReference type="ARBA" id="ARBA00001400"/>
    </source>
</evidence>
<accession>A0A9X6VBG7</accession>
<reference evidence="9 10" key="1">
    <citation type="submission" date="2017-09" db="EMBL/GenBank/DDBJ databases">
        <title>Large-scale bioinformatics analysis of Bacillus genomes uncovers conserved roles of natural products in bacterial physiology.</title>
        <authorList>
            <consortium name="Agbiome Team Llc"/>
            <person name="Bleich R.M."/>
            <person name="Kirk G.J."/>
            <person name="Santa Maria K.C."/>
            <person name="Allen S.E."/>
            <person name="Farag S."/>
            <person name="Shank E.A."/>
            <person name="Bowers A."/>
        </authorList>
    </citation>
    <scope>NUCLEOTIDE SEQUENCE [LARGE SCALE GENOMIC DNA]</scope>
    <source>
        <strain evidence="9 10">AFS015413</strain>
    </source>
</reference>
<dbReference type="Proteomes" id="UP000220397">
    <property type="component" value="Unassembled WGS sequence"/>
</dbReference>
<sequence length="240" mass="28126">MLIPENVHPSWDEFLTNDRKEEVNVIFDEIKQDFTPSDPKLVLRFLERDLNKVKVIWLGQDPYPIEGKASGRAFEDATIKDWTDKGVGRSIKNVIRSIYRMENNIEDYKDVKTYKKIQKEIKNGAFNIKPPKEWFDSLENQGVLFLNVYFTCQVGRGKAGTHRDEWKDFSAKLLKYINSNNPNVIWFLWGNPSRKIGDIMQFNNIYESRHPAYQNKASGEDILDFEGFRGTNHMINWLGK</sequence>
<dbReference type="SUPFAM" id="SSF52141">
    <property type="entry name" value="Uracil-DNA glycosylase-like"/>
    <property type="match status" value="1"/>
</dbReference>
<dbReference type="Proteomes" id="UP001168357">
    <property type="component" value="Unassembled WGS sequence"/>
</dbReference>
<dbReference type="RefSeq" id="WP_000906848.1">
    <property type="nucleotide sequence ID" value="NZ_JARSUL010000030.1"/>
</dbReference>
<evidence type="ECO:0000256" key="3">
    <source>
        <dbReference type="ARBA" id="ARBA00012030"/>
    </source>
</evidence>
<comment type="function">
    <text evidence="2">Excises uracil residues from the DNA which can arise as a result of misincorporation of dUMP residues by DNA polymerase or due to deamination of cytosine.</text>
</comment>
<keyword evidence="5" id="KW-0378">Hydrolase</keyword>
<feature type="domain" description="Uracil-DNA glycosylase-like" evidence="7">
    <location>
        <begin position="52"/>
        <end position="218"/>
    </location>
</feature>
<gene>
    <name evidence="9" type="ORF">CN398_12210</name>
    <name evidence="8" type="ORF">FLM80_16355</name>
</gene>
<evidence type="ECO:0000313" key="10">
    <source>
        <dbReference type="Proteomes" id="UP000220397"/>
    </source>
</evidence>
<dbReference type="InterPro" id="IPR002043">
    <property type="entry name" value="UDG_fam1"/>
</dbReference>
<comment type="catalytic activity">
    <reaction evidence="1">
        <text>Hydrolyzes single-stranded DNA or mismatched double-stranded DNA and polynucleotides, releasing free uracil.</text>
        <dbReference type="EC" id="3.2.2.27"/>
    </reaction>
</comment>
<reference evidence="8" key="2">
    <citation type="submission" date="2019-07" db="EMBL/GenBank/DDBJ databases">
        <title>Draft Genome Sequence of Bacillus thuringiensis Strain S906, an Isolate Toxic for Coleopteran and Lepidopteran.</title>
        <authorList>
            <person name="Grynberg P."/>
            <person name="Martins E.S."/>
            <person name="Queiroz P.R."/>
            <person name="Togawa R.C."/>
            <person name="Martins N.F."/>
            <person name="Praca L.B."/>
            <person name="Fiuza V."/>
            <person name="Ramos F."/>
            <person name="Silva E."/>
            <person name="Monnerat R.G."/>
        </authorList>
    </citation>
    <scope>NUCLEOTIDE SEQUENCE</scope>
    <source>
        <strain evidence="8">S906</strain>
    </source>
</reference>
<protein>
    <recommendedName>
        <fullName evidence="3">uracil-DNA glycosylase</fullName>
        <ecNumber evidence="3">3.2.2.27</ecNumber>
    </recommendedName>
</protein>
<name>A0A9X6VBG7_BACTU</name>
<evidence type="ECO:0000313" key="9">
    <source>
        <dbReference type="EMBL" id="PFB07550.1"/>
    </source>
</evidence>
<evidence type="ECO:0000256" key="5">
    <source>
        <dbReference type="ARBA" id="ARBA00022801"/>
    </source>
</evidence>
<evidence type="ECO:0000259" key="7">
    <source>
        <dbReference type="Pfam" id="PF03167"/>
    </source>
</evidence>
<evidence type="ECO:0000256" key="4">
    <source>
        <dbReference type="ARBA" id="ARBA00022763"/>
    </source>
</evidence>
<dbReference type="AlphaFoldDB" id="A0A9X6VBG7"/>
<evidence type="ECO:0000256" key="2">
    <source>
        <dbReference type="ARBA" id="ARBA00002631"/>
    </source>
</evidence>
<dbReference type="GO" id="GO:0097510">
    <property type="term" value="P:base-excision repair, AP site formation via deaminated base removal"/>
    <property type="evidence" value="ECO:0007669"/>
    <property type="project" value="TreeGrafter"/>
</dbReference>
<dbReference type="PANTHER" id="PTHR11264">
    <property type="entry name" value="URACIL-DNA GLYCOSYLASE"/>
    <property type="match status" value="1"/>
</dbReference>